<proteinExistence type="predicted"/>
<dbReference type="AlphaFoldDB" id="A0A8J3FJF0"/>
<reference evidence="1" key="2">
    <citation type="submission" date="2020-09" db="EMBL/GenBank/DDBJ databases">
        <authorList>
            <person name="Sun Q."/>
            <person name="Ohkuma M."/>
        </authorList>
    </citation>
    <scope>NUCLEOTIDE SEQUENCE</scope>
    <source>
        <strain evidence="1">JCM 3091</strain>
    </source>
</reference>
<evidence type="ECO:0000313" key="1">
    <source>
        <dbReference type="EMBL" id="GGK39702.1"/>
    </source>
</evidence>
<sequence length="70" mass="6817">MLASGVRAPAGAAPFAVTGAAAGDADATASPARQIRVNLVTADAGRELSATFTAPNAVAGPENYDLGDCD</sequence>
<evidence type="ECO:0000313" key="2">
    <source>
        <dbReference type="Proteomes" id="UP000662200"/>
    </source>
</evidence>
<protein>
    <submittedName>
        <fullName evidence="1">Uncharacterized protein</fullName>
    </submittedName>
</protein>
<gene>
    <name evidence="1" type="ORF">GCM10010124_35430</name>
</gene>
<comment type="caution">
    <text evidence="1">The sequence shown here is derived from an EMBL/GenBank/DDBJ whole genome shotgun (WGS) entry which is preliminary data.</text>
</comment>
<name>A0A8J3FJF0_9ACTN</name>
<organism evidence="1 2">
    <name type="scientific">Pilimelia terevasa</name>
    <dbReference type="NCBI Taxonomy" id="53372"/>
    <lineage>
        <taxon>Bacteria</taxon>
        <taxon>Bacillati</taxon>
        <taxon>Actinomycetota</taxon>
        <taxon>Actinomycetes</taxon>
        <taxon>Micromonosporales</taxon>
        <taxon>Micromonosporaceae</taxon>
        <taxon>Pilimelia</taxon>
    </lineage>
</organism>
<keyword evidence="2" id="KW-1185">Reference proteome</keyword>
<dbReference type="EMBL" id="BMQC01000016">
    <property type="protein sequence ID" value="GGK39702.1"/>
    <property type="molecule type" value="Genomic_DNA"/>
</dbReference>
<accession>A0A8J3FJF0</accession>
<reference evidence="1" key="1">
    <citation type="journal article" date="2014" name="Int. J. Syst. Evol. Microbiol.">
        <title>Complete genome sequence of Corynebacterium casei LMG S-19264T (=DSM 44701T), isolated from a smear-ripened cheese.</title>
        <authorList>
            <consortium name="US DOE Joint Genome Institute (JGI-PGF)"/>
            <person name="Walter F."/>
            <person name="Albersmeier A."/>
            <person name="Kalinowski J."/>
            <person name="Ruckert C."/>
        </authorList>
    </citation>
    <scope>NUCLEOTIDE SEQUENCE</scope>
    <source>
        <strain evidence="1">JCM 3091</strain>
    </source>
</reference>
<dbReference type="Proteomes" id="UP000662200">
    <property type="component" value="Unassembled WGS sequence"/>
</dbReference>